<proteinExistence type="predicted"/>
<dbReference type="EMBL" id="UOEO01000150">
    <property type="protein sequence ID" value="VAW20884.1"/>
    <property type="molecule type" value="Genomic_DNA"/>
</dbReference>
<protein>
    <recommendedName>
        <fullName evidence="7">Polysaccharide chain length determinant N-terminal domain-containing protein</fullName>
    </recommendedName>
</protein>
<accession>A0A3B0UKX7</accession>
<evidence type="ECO:0000256" key="6">
    <source>
        <dbReference type="SAM" id="Phobius"/>
    </source>
</evidence>
<dbReference type="PANTHER" id="PTHR32309">
    <property type="entry name" value="TYROSINE-PROTEIN KINASE"/>
    <property type="match status" value="1"/>
</dbReference>
<keyword evidence="5 6" id="KW-0472">Membrane</keyword>
<dbReference type="GO" id="GO:0005886">
    <property type="term" value="C:plasma membrane"/>
    <property type="evidence" value="ECO:0007669"/>
    <property type="project" value="UniProtKB-SubCell"/>
</dbReference>
<evidence type="ECO:0000256" key="5">
    <source>
        <dbReference type="ARBA" id="ARBA00023136"/>
    </source>
</evidence>
<feature type="transmembrane region" description="Helical" evidence="6">
    <location>
        <begin position="21"/>
        <end position="39"/>
    </location>
</feature>
<dbReference type="PANTHER" id="PTHR32309:SF13">
    <property type="entry name" value="FERRIC ENTEROBACTIN TRANSPORT PROTEIN FEPE"/>
    <property type="match status" value="1"/>
</dbReference>
<dbReference type="Pfam" id="PF02706">
    <property type="entry name" value="Wzz"/>
    <property type="match status" value="1"/>
</dbReference>
<keyword evidence="4 6" id="KW-1133">Transmembrane helix</keyword>
<sequence>MEESEIDLRAIFGLLRRRIKLILVTVVIIVGMALLYAFSLTPTFTSSALLLVNTRAVELLDPTASTGNVSSDNARVDSEVEIMKSDNILLDVIAQRKLVSSKEFGVKLGWRDQLMSFLRIKDAKLPSGAAALQSVLNKLRSAISIKRKGLTYLISVSATSISPTNAADLANAVASAYITAQVQAKVDNILIARNVLQARINAASKSVVSAEQSFDVFIANNIDTITRETGRTDIGDMRKELDRINAAKSSALAVADLVSQNISLKNWVEVSKSLQDDALSELQRQRDKLNASLVAAATGSQKAINLRSELAKIDQNLLQKAQSGLSALKLSVAGDQAKASELRQQIRTSVVNSNLPADILAQIYQIQQNSDIARTQYQTLISRVRELDAQAQTQIADVRIVSKAL</sequence>
<evidence type="ECO:0000256" key="3">
    <source>
        <dbReference type="ARBA" id="ARBA00022692"/>
    </source>
</evidence>
<reference evidence="8" key="1">
    <citation type="submission" date="2018-06" db="EMBL/GenBank/DDBJ databases">
        <authorList>
            <person name="Zhirakovskaya E."/>
        </authorList>
    </citation>
    <scope>NUCLEOTIDE SEQUENCE</scope>
</reference>
<feature type="domain" description="Polysaccharide chain length determinant N-terminal" evidence="7">
    <location>
        <begin position="5"/>
        <end position="95"/>
    </location>
</feature>
<name>A0A3B0UKX7_9ZZZZ</name>
<feature type="non-terminal residue" evidence="8">
    <location>
        <position position="405"/>
    </location>
</feature>
<evidence type="ECO:0000313" key="8">
    <source>
        <dbReference type="EMBL" id="VAW20884.1"/>
    </source>
</evidence>
<organism evidence="8">
    <name type="scientific">hydrothermal vent metagenome</name>
    <dbReference type="NCBI Taxonomy" id="652676"/>
    <lineage>
        <taxon>unclassified sequences</taxon>
        <taxon>metagenomes</taxon>
        <taxon>ecological metagenomes</taxon>
    </lineage>
</organism>
<gene>
    <name evidence="8" type="ORF">MNBD_ALPHA12-1392</name>
</gene>
<dbReference type="InterPro" id="IPR050445">
    <property type="entry name" value="Bact_polysacc_biosynth/exp"/>
</dbReference>
<evidence type="ECO:0000259" key="7">
    <source>
        <dbReference type="Pfam" id="PF02706"/>
    </source>
</evidence>
<evidence type="ECO:0000256" key="2">
    <source>
        <dbReference type="ARBA" id="ARBA00022475"/>
    </source>
</evidence>
<keyword evidence="2" id="KW-1003">Cell membrane</keyword>
<comment type="subcellular location">
    <subcellularLocation>
        <location evidence="1">Cell membrane</location>
        <topology evidence="1">Multi-pass membrane protein</topology>
    </subcellularLocation>
</comment>
<dbReference type="AlphaFoldDB" id="A0A3B0UKX7"/>
<evidence type="ECO:0000256" key="1">
    <source>
        <dbReference type="ARBA" id="ARBA00004651"/>
    </source>
</evidence>
<evidence type="ECO:0000256" key="4">
    <source>
        <dbReference type="ARBA" id="ARBA00022989"/>
    </source>
</evidence>
<dbReference type="GO" id="GO:0004713">
    <property type="term" value="F:protein tyrosine kinase activity"/>
    <property type="evidence" value="ECO:0007669"/>
    <property type="project" value="TreeGrafter"/>
</dbReference>
<keyword evidence="3 6" id="KW-0812">Transmembrane</keyword>
<dbReference type="InterPro" id="IPR003856">
    <property type="entry name" value="LPS_length_determ_N"/>
</dbReference>